<organism evidence="3 4">
    <name type="scientific">Rhizopus oryzae</name>
    <name type="common">Mucormycosis agent</name>
    <name type="synonym">Rhizopus arrhizus var. delemar</name>
    <dbReference type="NCBI Taxonomy" id="64495"/>
    <lineage>
        <taxon>Eukaryota</taxon>
        <taxon>Fungi</taxon>
        <taxon>Fungi incertae sedis</taxon>
        <taxon>Mucoromycota</taxon>
        <taxon>Mucoromycotina</taxon>
        <taxon>Mucoromycetes</taxon>
        <taxon>Mucorales</taxon>
        <taxon>Mucorineae</taxon>
        <taxon>Rhizopodaceae</taxon>
        <taxon>Rhizopus</taxon>
    </lineage>
</organism>
<dbReference type="OrthoDB" id="2258642at2759"/>
<keyword evidence="4" id="KW-1185">Reference proteome</keyword>
<evidence type="ECO:0000256" key="1">
    <source>
        <dbReference type="SAM" id="Coils"/>
    </source>
</evidence>
<reference evidence="3" key="1">
    <citation type="journal article" date="2020" name="Microb. Genom.">
        <title>Genetic diversity of clinical and environmental Mucorales isolates obtained from an investigation of mucormycosis cases among solid organ transplant recipients.</title>
        <authorList>
            <person name="Nguyen M.H."/>
            <person name="Kaul D."/>
            <person name="Muto C."/>
            <person name="Cheng S.J."/>
            <person name="Richter R.A."/>
            <person name="Bruno V.M."/>
            <person name="Liu G."/>
            <person name="Beyhan S."/>
            <person name="Sundermann A.J."/>
            <person name="Mounaud S."/>
            <person name="Pasculle A.W."/>
            <person name="Nierman W.C."/>
            <person name="Driscoll E."/>
            <person name="Cumbie R."/>
            <person name="Clancy C.J."/>
            <person name="Dupont C.L."/>
        </authorList>
    </citation>
    <scope>NUCLEOTIDE SEQUENCE</scope>
    <source>
        <strain evidence="3">GL11</strain>
    </source>
</reference>
<gene>
    <name evidence="3" type="ORF">G6F64_009100</name>
</gene>
<evidence type="ECO:0000313" key="3">
    <source>
        <dbReference type="EMBL" id="KAG1304566.1"/>
    </source>
</evidence>
<feature type="compositionally biased region" description="Polar residues" evidence="2">
    <location>
        <begin position="88"/>
        <end position="101"/>
    </location>
</feature>
<evidence type="ECO:0000313" key="4">
    <source>
        <dbReference type="Proteomes" id="UP000716291"/>
    </source>
</evidence>
<feature type="compositionally biased region" description="Low complexity" evidence="2">
    <location>
        <begin position="348"/>
        <end position="358"/>
    </location>
</feature>
<feature type="compositionally biased region" description="Low complexity" evidence="2">
    <location>
        <begin position="102"/>
        <end position="113"/>
    </location>
</feature>
<name>A0A9P6X474_RHIOR</name>
<accession>A0A9P6X474</accession>
<protein>
    <submittedName>
        <fullName evidence="3">Uncharacterized protein</fullName>
    </submittedName>
</protein>
<dbReference type="AlphaFoldDB" id="A0A9P6X474"/>
<sequence>MKHLSGSLKHRASSASLHIIADNQKQQQQLKRMTTTNQFIVPESIIKTDYNNNNSNNSSEYQKRSSALQVNSHRKSLESKIPSRLKQSKSNQSIRSEYTATSSGSNSEQSSKSPKNIRLRQPSPARLRLSKSASSASLSNKKSSSKLTDNPKIDEPPPKMDEPTNTCSCSKTNDDLLTAIRSLEEELEKEKAFSRSLQGQKEAIAKDLDYFYILSDEVTEERDRIKADYEQEKLENEQLRKTIEELQSGNDQDNSNELKKKLKSIKQQAIEEHYAYNNQLQCKNEEISKLKNYLKFSQRQIQILRHTMEQMLKADGKDLDEKKSIYDSPPMVHQQDLLLLQQEYHPSSDSSIIKSTTTPPSPLPCFEDDDDDDMSFITRLSDDSRQPYDFLRQTDDESDSSHLVKKSGEHSRRVSKPRRRINELEEMLDEVDSQLNKVKMRRPSATGN</sequence>
<proteinExistence type="predicted"/>
<dbReference type="Proteomes" id="UP000716291">
    <property type="component" value="Unassembled WGS sequence"/>
</dbReference>
<feature type="region of interest" description="Disordered" evidence="2">
    <location>
        <begin position="348"/>
        <end position="420"/>
    </location>
</feature>
<evidence type="ECO:0000256" key="2">
    <source>
        <dbReference type="SAM" id="MobiDB-lite"/>
    </source>
</evidence>
<feature type="coiled-coil region" evidence="1">
    <location>
        <begin position="173"/>
        <end position="256"/>
    </location>
</feature>
<feature type="region of interest" description="Disordered" evidence="2">
    <location>
        <begin position="48"/>
        <end position="170"/>
    </location>
</feature>
<feature type="compositionally biased region" description="Low complexity" evidence="2">
    <location>
        <begin position="125"/>
        <end position="147"/>
    </location>
</feature>
<keyword evidence="1" id="KW-0175">Coiled coil</keyword>
<dbReference type="EMBL" id="JAANQT010001600">
    <property type="protein sequence ID" value="KAG1304566.1"/>
    <property type="molecule type" value="Genomic_DNA"/>
</dbReference>
<comment type="caution">
    <text evidence="3">The sequence shown here is derived from an EMBL/GenBank/DDBJ whole genome shotgun (WGS) entry which is preliminary data.</text>
</comment>
<feature type="compositionally biased region" description="Basic and acidic residues" evidence="2">
    <location>
        <begin position="149"/>
        <end position="162"/>
    </location>
</feature>
<feature type="compositionally biased region" description="Basic and acidic residues" evidence="2">
    <location>
        <begin position="380"/>
        <end position="412"/>
    </location>
</feature>